<sequence length="204" mass="23400">CDHEGCGRHFESPSRLKRHEKVHEGYKCQKECSFVAKTWTELLKHVRVAHQEEIRCEVCRKTFKRKDYLKQHMKTHAPERDVCRCPREGCGRTYTTVFNLQNHILSFHEEQRPFLCEHAGCGKAFAMKVLYHQSSLILNSNCLLFSLFPKVKPSRARRSLASHLSGYIPPKQQRGQGLSLPEDGAPPTCAQRKVLSTVAVLTLS</sequence>
<proteinExistence type="predicted"/>
<keyword evidence="9" id="KW-0238">DNA-binding</keyword>
<evidence type="ECO:0000256" key="1">
    <source>
        <dbReference type="ARBA" id="ARBA00004123"/>
    </source>
</evidence>
<dbReference type="FunFam" id="3.30.160.60:FF:001748">
    <property type="entry name" value="General transcription factor IIIA"/>
    <property type="match status" value="1"/>
</dbReference>
<gene>
    <name evidence="17" type="primary">GTF3A</name>
</gene>
<keyword evidence="5 13" id="KW-0863">Zinc-finger</keyword>
<dbReference type="Proteomes" id="UP000694850">
    <property type="component" value="Unplaced"/>
</dbReference>
<dbReference type="GO" id="GO:0003677">
    <property type="term" value="F:DNA binding"/>
    <property type="evidence" value="ECO:0007669"/>
    <property type="project" value="UniProtKB-KW"/>
</dbReference>
<accession>A0A8B7B8G0</accession>
<dbReference type="GeneID" id="103212052"/>
<evidence type="ECO:0000256" key="3">
    <source>
        <dbReference type="ARBA" id="ARBA00022723"/>
    </source>
</evidence>
<evidence type="ECO:0000256" key="11">
    <source>
        <dbReference type="ARBA" id="ARBA00023242"/>
    </source>
</evidence>
<keyword evidence="8" id="KW-0805">Transcription regulation</keyword>
<feature type="non-terminal residue" evidence="17">
    <location>
        <position position="1"/>
    </location>
</feature>
<dbReference type="InterPro" id="IPR036236">
    <property type="entry name" value="Znf_C2H2_sf"/>
</dbReference>
<evidence type="ECO:0000313" key="17">
    <source>
        <dbReference type="RefSeq" id="XP_007956244.1"/>
    </source>
</evidence>
<feature type="domain" description="C2H2-type" evidence="15">
    <location>
        <begin position="1"/>
        <end position="28"/>
    </location>
</feature>
<dbReference type="PANTHER" id="PTHR46179">
    <property type="entry name" value="ZINC FINGER PROTEIN"/>
    <property type="match status" value="1"/>
</dbReference>
<feature type="domain" description="C2H2-type" evidence="15">
    <location>
        <begin position="54"/>
        <end position="81"/>
    </location>
</feature>
<protein>
    <recommendedName>
        <fullName evidence="12">Transcription factor IIIA</fullName>
    </recommendedName>
</protein>
<keyword evidence="6" id="KW-0862">Zinc</keyword>
<dbReference type="AlphaFoldDB" id="A0A8B7B8G0"/>
<evidence type="ECO:0000256" key="6">
    <source>
        <dbReference type="ARBA" id="ARBA00022833"/>
    </source>
</evidence>
<dbReference type="Gene3D" id="3.30.160.60">
    <property type="entry name" value="Classic Zinc Finger"/>
    <property type="match status" value="4"/>
</dbReference>
<dbReference type="GO" id="GO:0003723">
    <property type="term" value="F:RNA binding"/>
    <property type="evidence" value="ECO:0007669"/>
    <property type="project" value="UniProtKB-KW"/>
</dbReference>
<dbReference type="PROSITE" id="PS50157">
    <property type="entry name" value="ZINC_FINGER_C2H2_2"/>
    <property type="match status" value="4"/>
</dbReference>
<dbReference type="GO" id="GO:0042254">
    <property type="term" value="P:ribosome biogenesis"/>
    <property type="evidence" value="ECO:0007669"/>
    <property type="project" value="UniProtKB-KW"/>
</dbReference>
<evidence type="ECO:0000256" key="13">
    <source>
        <dbReference type="PROSITE-ProRule" id="PRU00042"/>
    </source>
</evidence>
<dbReference type="GO" id="GO:0008270">
    <property type="term" value="F:zinc ion binding"/>
    <property type="evidence" value="ECO:0007669"/>
    <property type="project" value="UniProtKB-KW"/>
</dbReference>
<keyword evidence="7" id="KW-0694">RNA-binding</keyword>
<dbReference type="InterPro" id="IPR051061">
    <property type="entry name" value="Zinc_finger_trans_reg"/>
</dbReference>
<dbReference type="Pfam" id="PF22110">
    <property type="entry name" value="TFIIIA_zf-C2H2"/>
    <property type="match status" value="1"/>
</dbReference>
<comment type="subcellular location">
    <subcellularLocation>
        <location evidence="1">Nucleus</location>
    </subcellularLocation>
</comment>
<keyword evidence="3" id="KW-0479">Metal-binding</keyword>
<evidence type="ECO:0000313" key="16">
    <source>
        <dbReference type="Proteomes" id="UP000694850"/>
    </source>
</evidence>
<dbReference type="SMART" id="SM00355">
    <property type="entry name" value="ZnF_C2H2"/>
    <property type="match status" value="4"/>
</dbReference>
<name>A0A8B7B8G0_ORYAF</name>
<keyword evidence="16" id="KW-1185">Reference proteome</keyword>
<dbReference type="InterPro" id="IPR013087">
    <property type="entry name" value="Znf_C2H2_type"/>
</dbReference>
<dbReference type="PANTHER" id="PTHR46179:SF1">
    <property type="entry name" value="TRANSCRIPTION FACTOR IIIA"/>
    <property type="match status" value="1"/>
</dbReference>
<evidence type="ECO:0000256" key="8">
    <source>
        <dbReference type="ARBA" id="ARBA00023015"/>
    </source>
</evidence>
<evidence type="ECO:0000259" key="15">
    <source>
        <dbReference type="PROSITE" id="PS50157"/>
    </source>
</evidence>
<dbReference type="GO" id="GO:0005634">
    <property type="term" value="C:nucleus"/>
    <property type="evidence" value="ECO:0007669"/>
    <property type="project" value="UniProtKB-SubCell"/>
</dbReference>
<evidence type="ECO:0000256" key="10">
    <source>
        <dbReference type="ARBA" id="ARBA00023163"/>
    </source>
</evidence>
<dbReference type="FunFam" id="3.30.160.60:FF:001102">
    <property type="entry name" value="Transcription factor IIIA"/>
    <property type="match status" value="1"/>
</dbReference>
<evidence type="ECO:0000256" key="4">
    <source>
        <dbReference type="ARBA" id="ARBA00022737"/>
    </source>
</evidence>
<evidence type="ECO:0000256" key="14">
    <source>
        <dbReference type="SAM" id="MobiDB-lite"/>
    </source>
</evidence>
<dbReference type="RefSeq" id="XP_007956244.1">
    <property type="nucleotide sequence ID" value="XM_007958053.1"/>
</dbReference>
<feature type="region of interest" description="Disordered" evidence="14">
    <location>
        <begin position="163"/>
        <end position="183"/>
    </location>
</feature>
<dbReference type="PROSITE" id="PS00028">
    <property type="entry name" value="ZINC_FINGER_C2H2_1"/>
    <property type="match status" value="3"/>
</dbReference>
<evidence type="ECO:0000256" key="2">
    <source>
        <dbReference type="ARBA" id="ARBA00022517"/>
    </source>
</evidence>
<evidence type="ECO:0000256" key="7">
    <source>
        <dbReference type="ARBA" id="ARBA00022884"/>
    </source>
</evidence>
<feature type="domain" description="C2H2-type" evidence="15">
    <location>
        <begin position="83"/>
        <end position="113"/>
    </location>
</feature>
<organism evidence="16 17">
    <name type="scientific">Orycteropus afer afer</name>
    <dbReference type="NCBI Taxonomy" id="1230840"/>
    <lineage>
        <taxon>Eukaryota</taxon>
        <taxon>Metazoa</taxon>
        <taxon>Chordata</taxon>
        <taxon>Craniata</taxon>
        <taxon>Vertebrata</taxon>
        <taxon>Euteleostomi</taxon>
        <taxon>Mammalia</taxon>
        <taxon>Eutheria</taxon>
        <taxon>Afrotheria</taxon>
        <taxon>Tubulidentata</taxon>
        <taxon>Orycteropodidae</taxon>
        <taxon>Orycteropus</taxon>
    </lineage>
</organism>
<keyword evidence="10" id="KW-0804">Transcription</keyword>
<keyword evidence="2" id="KW-0690">Ribosome biogenesis</keyword>
<keyword evidence="4" id="KW-0677">Repeat</keyword>
<dbReference type="SUPFAM" id="SSF57667">
    <property type="entry name" value="beta-beta-alpha zinc fingers"/>
    <property type="match status" value="3"/>
</dbReference>
<reference evidence="17" key="1">
    <citation type="submission" date="2025-08" db="UniProtKB">
        <authorList>
            <consortium name="RefSeq"/>
        </authorList>
    </citation>
    <scope>IDENTIFICATION</scope>
</reference>
<dbReference type="Pfam" id="PF00096">
    <property type="entry name" value="zf-C2H2"/>
    <property type="match status" value="2"/>
</dbReference>
<keyword evidence="11" id="KW-0539">Nucleus</keyword>
<dbReference type="OrthoDB" id="2687452at2759"/>
<evidence type="ECO:0000256" key="12">
    <source>
        <dbReference type="ARBA" id="ARBA00040434"/>
    </source>
</evidence>
<evidence type="ECO:0000256" key="9">
    <source>
        <dbReference type="ARBA" id="ARBA00023125"/>
    </source>
</evidence>
<dbReference type="InterPro" id="IPR054599">
    <property type="entry name" value="TFIIIA_Zfn-C2H2"/>
</dbReference>
<evidence type="ECO:0000256" key="5">
    <source>
        <dbReference type="ARBA" id="ARBA00022771"/>
    </source>
</evidence>
<dbReference type="CTD" id="2971"/>
<feature type="domain" description="C2H2-type" evidence="15">
    <location>
        <begin position="26"/>
        <end position="55"/>
    </location>
</feature>